<sequence length="354" mass="38565">MVEVALDQIHKRYSGERAEATSPALAGVSLEVERGEFVVIVGPSGCGKSTTLRLIAGLDEPDAGTIHVSGRNLKNVAPQERDVAMVFQGYALYPTMTVRENLAFPLRMRGVPKPEQATRIREAAELLRIEALLDRLPGELSGGERQRVAMGRAIVRKPKVFLFDEPLSNLDAALRADLRVEIGALVRRLEATAIYVTHDHVEAMTLADRICVMQAGKVLQFASPRDVYLRPSTSFVGTFLGSPKMNVLRGQLDGDAFACGPFRIPKPAGTSLREVHVGVRSEDVRIAETGHPFEVLAVEPLGAETHLLVRHGACEMRVRSVGFDTRKRGDTLALALDPSLVHLFDPANGGARIE</sequence>
<feature type="domain" description="ABC transporter" evidence="4">
    <location>
        <begin position="4"/>
        <end position="240"/>
    </location>
</feature>
<dbReference type="EMBL" id="CP089982">
    <property type="protein sequence ID" value="WXA91575.1"/>
    <property type="molecule type" value="Genomic_DNA"/>
</dbReference>
<dbReference type="InterPro" id="IPR027417">
    <property type="entry name" value="P-loop_NTPase"/>
</dbReference>
<organism evidence="5 6">
    <name type="scientific">Pendulispora brunnea</name>
    <dbReference type="NCBI Taxonomy" id="2905690"/>
    <lineage>
        <taxon>Bacteria</taxon>
        <taxon>Pseudomonadati</taxon>
        <taxon>Myxococcota</taxon>
        <taxon>Myxococcia</taxon>
        <taxon>Myxococcales</taxon>
        <taxon>Sorangiineae</taxon>
        <taxon>Pendulisporaceae</taxon>
        <taxon>Pendulispora</taxon>
    </lineage>
</organism>
<gene>
    <name evidence="5" type="ORF">LZC95_34590</name>
</gene>
<dbReference type="PROSITE" id="PS00211">
    <property type="entry name" value="ABC_TRANSPORTER_1"/>
    <property type="match status" value="1"/>
</dbReference>
<dbReference type="InterPro" id="IPR012340">
    <property type="entry name" value="NA-bd_OB-fold"/>
</dbReference>
<dbReference type="Gene3D" id="3.40.50.300">
    <property type="entry name" value="P-loop containing nucleotide triphosphate hydrolases"/>
    <property type="match status" value="1"/>
</dbReference>
<evidence type="ECO:0000313" key="6">
    <source>
        <dbReference type="Proteomes" id="UP001379533"/>
    </source>
</evidence>
<dbReference type="GO" id="GO:0005524">
    <property type="term" value="F:ATP binding"/>
    <property type="evidence" value="ECO:0007669"/>
    <property type="project" value="UniProtKB-KW"/>
</dbReference>
<dbReference type="PROSITE" id="PS50893">
    <property type="entry name" value="ABC_TRANSPORTER_2"/>
    <property type="match status" value="1"/>
</dbReference>
<evidence type="ECO:0000256" key="1">
    <source>
        <dbReference type="ARBA" id="ARBA00022448"/>
    </source>
</evidence>
<evidence type="ECO:0000256" key="3">
    <source>
        <dbReference type="ARBA" id="ARBA00022840"/>
    </source>
</evidence>
<evidence type="ECO:0000256" key="2">
    <source>
        <dbReference type="ARBA" id="ARBA00022741"/>
    </source>
</evidence>
<dbReference type="Gene3D" id="2.40.50.140">
    <property type="entry name" value="Nucleic acid-binding proteins"/>
    <property type="match status" value="1"/>
</dbReference>
<dbReference type="Pfam" id="PF00005">
    <property type="entry name" value="ABC_tran"/>
    <property type="match status" value="1"/>
</dbReference>
<dbReference type="InterPro" id="IPR013611">
    <property type="entry name" value="Transp-assoc_OB_typ2"/>
</dbReference>
<accession>A0ABZ2JYK0</accession>
<dbReference type="SMART" id="SM00382">
    <property type="entry name" value="AAA"/>
    <property type="match status" value="1"/>
</dbReference>
<dbReference type="Pfam" id="PF08402">
    <property type="entry name" value="TOBE_2"/>
    <property type="match status" value="1"/>
</dbReference>
<dbReference type="InterPro" id="IPR017871">
    <property type="entry name" value="ABC_transporter-like_CS"/>
</dbReference>
<dbReference type="PANTHER" id="PTHR43875:SF1">
    <property type="entry name" value="OSMOPROTECTIVE COMPOUNDS UPTAKE ATP-BINDING PROTEIN GGTA"/>
    <property type="match status" value="1"/>
</dbReference>
<keyword evidence="6" id="KW-1185">Reference proteome</keyword>
<dbReference type="SUPFAM" id="SSF50331">
    <property type="entry name" value="MOP-like"/>
    <property type="match status" value="1"/>
</dbReference>
<dbReference type="Gene3D" id="2.40.50.100">
    <property type="match status" value="1"/>
</dbReference>
<dbReference type="InterPro" id="IPR047641">
    <property type="entry name" value="ABC_transpr_MalK/UgpC-like"/>
</dbReference>
<keyword evidence="2" id="KW-0547">Nucleotide-binding</keyword>
<name>A0ABZ2JYK0_9BACT</name>
<reference evidence="5 6" key="1">
    <citation type="submission" date="2021-12" db="EMBL/GenBank/DDBJ databases">
        <title>Discovery of the Pendulisporaceae a myxobacterial family with distinct sporulation behavior and unique specialized metabolism.</title>
        <authorList>
            <person name="Garcia R."/>
            <person name="Popoff A."/>
            <person name="Bader C.D."/>
            <person name="Loehr J."/>
            <person name="Walesch S."/>
            <person name="Walt C."/>
            <person name="Boldt J."/>
            <person name="Bunk B."/>
            <person name="Haeckl F.J.F.P.J."/>
            <person name="Gunesch A.P."/>
            <person name="Birkelbach J."/>
            <person name="Nuebel U."/>
            <person name="Pietschmann T."/>
            <person name="Bach T."/>
            <person name="Mueller R."/>
        </authorList>
    </citation>
    <scope>NUCLEOTIDE SEQUENCE [LARGE SCALE GENOMIC DNA]</scope>
    <source>
        <strain evidence="5 6">MSr12523</strain>
    </source>
</reference>
<protein>
    <submittedName>
        <fullName evidence="5">ABC transporter ATP-binding protein</fullName>
    </submittedName>
</protein>
<dbReference type="Proteomes" id="UP001379533">
    <property type="component" value="Chromosome"/>
</dbReference>
<dbReference type="RefSeq" id="WP_394842195.1">
    <property type="nucleotide sequence ID" value="NZ_CP089982.1"/>
</dbReference>
<dbReference type="PANTHER" id="PTHR43875">
    <property type="entry name" value="MALTODEXTRIN IMPORT ATP-BINDING PROTEIN MSMX"/>
    <property type="match status" value="1"/>
</dbReference>
<keyword evidence="3 5" id="KW-0067">ATP-binding</keyword>
<proteinExistence type="predicted"/>
<dbReference type="InterPro" id="IPR008995">
    <property type="entry name" value="Mo/tungstate-bd_C_term_dom"/>
</dbReference>
<evidence type="ECO:0000313" key="5">
    <source>
        <dbReference type="EMBL" id="WXA91575.1"/>
    </source>
</evidence>
<dbReference type="InterPro" id="IPR003439">
    <property type="entry name" value="ABC_transporter-like_ATP-bd"/>
</dbReference>
<evidence type="ECO:0000259" key="4">
    <source>
        <dbReference type="PROSITE" id="PS50893"/>
    </source>
</evidence>
<dbReference type="InterPro" id="IPR003593">
    <property type="entry name" value="AAA+_ATPase"/>
</dbReference>
<keyword evidence="1" id="KW-0813">Transport</keyword>
<dbReference type="SUPFAM" id="SSF52540">
    <property type="entry name" value="P-loop containing nucleoside triphosphate hydrolases"/>
    <property type="match status" value="1"/>
</dbReference>